<dbReference type="GO" id="GO:0009411">
    <property type="term" value="P:response to UV"/>
    <property type="evidence" value="ECO:0007669"/>
    <property type="project" value="UniProtKB-ARBA"/>
</dbReference>
<dbReference type="GO" id="GO:0003684">
    <property type="term" value="F:damaged DNA binding"/>
    <property type="evidence" value="ECO:0007669"/>
    <property type="project" value="InterPro"/>
</dbReference>
<evidence type="ECO:0000256" key="11">
    <source>
        <dbReference type="ARBA" id="ARBA00022833"/>
    </source>
</evidence>
<evidence type="ECO:0000256" key="18">
    <source>
        <dbReference type="SAM" id="MobiDB-lite"/>
    </source>
</evidence>
<evidence type="ECO:0000256" key="4">
    <source>
        <dbReference type="ARBA" id="ARBA00010945"/>
    </source>
</evidence>
<evidence type="ECO:0000256" key="6">
    <source>
        <dbReference type="ARBA" id="ARBA00022679"/>
    </source>
</evidence>
<dbReference type="GO" id="GO:0042276">
    <property type="term" value="P:error-prone translesion synthesis"/>
    <property type="evidence" value="ECO:0007669"/>
    <property type="project" value="TreeGrafter"/>
</dbReference>
<evidence type="ECO:0000256" key="16">
    <source>
        <dbReference type="ARBA" id="ARBA00044975"/>
    </source>
</evidence>
<dbReference type="InterPro" id="IPR017961">
    <property type="entry name" value="DNA_pol_Y-fam_little_finger"/>
</dbReference>
<evidence type="ECO:0000313" key="22">
    <source>
        <dbReference type="Proteomes" id="UP000479000"/>
    </source>
</evidence>
<name>A0A6H5GJM4_9HEMI</name>
<evidence type="ECO:0000256" key="1">
    <source>
        <dbReference type="ARBA" id="ARBA00001936"/>
    </source>
</evidence>
<dbReference type="PANTHER" id="PTHR45873">
    <property type="entry name" value="DNA POLYMERASE ETA"/>
    <property type="match status" value="1"/>
</dbReference>
<dbReference type="Pfam" id="PF00817">
    <property type="entry name" value="IMS"/>
    <property type="match status" value="1"/>
</dbReference>
<reference evidence="21 22" key="1">
    <citation type="submission" date="2020-02" db="EMBL/GenBank/DDBJ databases">
        <authorList>
            <person name="Ferguson B K."/>
        </authorList>
    </citation>
    <scope>NUCLEOTIDE SEQUENCE [LARGE SCALE GENOMIC DNA]</scope>
</reference>
<dbReference type="InterPro" id="IPR043502">
    <property type="entry name" value="DNA/RNA_pol_sf"/>
</dbReference>
<dbReference type="OrthoDB" id="5723at2759"/>
<feature type="domain" description="UmuC" evidence="19">
    <location>
        <begin position="6"/>
        <end position="251"/>
    </location>
</feature>
<dbReference type="PROSITE" id="PS50173">
    <property type="entry name" value="UMUC"/>
    <property type="match status" value="1"/>
</dbReference>
<evidence type="ECO:0000256" key="5">
    <source>
        <dbReference type="ARBA" id="ARBA00012417"/>
    </source>
</evidence>
<dbReference type="InterPro" id="IPR041298">
    <property type="entry name" value="UBZ3"/>
</dbReference>
<dbReference type="Pfam" id="PF18439">
    <property type="entry name" value="zf_UBZ"/>
    <property type="match status" value="1"/>
</dbReference>
<evidence type="ECO:0000256" key="17">
    <source>
        <dbReference type="ARBA" id="ARBA00049244"/>
    </source>
</evidence>
<evidence type="ECO:0000256" key="14">
    <source>
        <dbReference type="ARBA" id="ARBA00023204"/>
    </source>
</evidence>
<evidence type="ECO:0000256" key="15">
    <source>
        <dbReference type="ARBA" id="ARBA00023242"/>
    </source>
</evidence>
<keyword evidence="15" id="KW-0539">Nucleus</keyword>
<feature type="region of interest" description="Disordered" evidence="18">
    <location>
        <begin position="781"/>
        <end position="811"/>
    </location>
</feature>
<evidence type="ECO:0000259" key="20">
    <source>
        <dbReference type="PROSITE" id="PS51907"/>
    </source>
</evidence>
<dbReference type="GO" id="GO:0003887">
    <property type="term" value="F:DNA-directed DNA polymerase activity"/>
    <property type="evidence" value="ECO:0007669"/>
    <property type="project" value="UniProtKB-EC"/>
</dbReference>
<feature type="compositionally biased region" description="Basic and acidic residues" evidence="18">
    <location>
        <begin position="546"/>
        <end position="566"/>
    </location>
</feature>
<keyword evidence="10" id="KW-0863">Zinc-finger</keyword>
<keyword evidence="13" id="KW-0832">Ubl conjugation</keyword>
<comment type="cofactor">
    <cofactor evidence="1">
        <name>Mn(2+)</name>
        <dbReference type="ChEBI" id="CHEBI:29035"/>
    </cofactor>
</comment>
<organism evidence="21 22">
    <name type="scientific">Nesidiocoris tenuis</name>
    <dbReference type="NCBI Taxonomy" id="355587"/>
    <lineage>
        <taxon>Eukaryota</taxon>
        <taxon>Metazoa</taxon>
        <taxon>Ecdysozoa</taxon>
        <taxon>Arthropoda</taxon>
        <taxon>Hexapoda</taxon>
        <taxon>Insecta</taxon>
        <taxon>Pterygota</taxon>
        <taxon>Neoptera</taxon>
        <taxon>Paraneoptera</taxon>
        <taxon>Hemiptera</taxon>
        <taxon>Heteroptera</taxon>
        <taxon>Panheteroptera</taxon>
        <taxon>Cimicomorpha</taxon>
        <taxon>Miridae</taxon>
        <taxon>Dicyphina</taxon>
        <taxon>Nesidiocoris</taxon>
    </lineage>
</organism>
<dbReference type="EC" id="2.7.7.7" evidence="5"/>
<dbReference type="Gene3D" id="3.30.70.270">
    <property type="match status" value="1"/>
</dbReference>
<feature type="domain" description="UBZ3-type" evidence="20">
    <location>
        <begin position="740"/>
        <end position="774"/>
    </location>
</feature>
<evidence type="ECO:0000256" key="7">
    <source>
        <dbReference type="ARBA" id="ARBA00022695"/>
    </source>
</evidence>
<feature type="region of interest" description="Disordered" evidence="18">
    <location>
        <begin position="688"/>
        <end position="714"/>
    </location>
</feature>
<dbReference type="PANTHER" id="PTHR45873:SF1">
    <property type="entry name" value="DNA POLYMERASE ETA"/>
    <property type="match status" value="1"/>
</dbReference>
<accession>A0A6H5GJM4</accession>
<evidence type="ECO:0000313" key="21">
    <source>
        <dbReference type="EMBL" id="CAB0001829.1"/>
    </source>
</evidence>
<keyword evidence="11" id="KW-0862">Zinc</keyword>
<keyword evidence="6" id="KW-0808">Transferase</keyword>
<dbReference type="SUPFAM" id="SSF100879">
    <property type="entry name" value="Lesion bypass DNA polymerase (Y-family), little finger domain"/>
    <property type="match status" value="1"/>
</dbReference>
<comment type="cofactor">
    <cofactor evidence="2">
        <name>Mg(2+)</name>
        <dbReference type="ChEBI" id="CHEBI:18420"/>
    </cofactor>
</comment>
<evidence type="ECO:0000256" key="10">
    <source>
        <dbReference type="ARBA" id="ARBA00022771"/>
    </source>
</evidence>
<keyword evidence="22" id="KW-1185">Reference proteome</keyword>
<dbReference type="EMBL" id="CADCXU010011625">
    <property type="protein sequence ID" value="CAB0001829.1"/>
    <property type="molecule type" value="Genomic_DNA"/>
</dbReference>
<evidence type="ECO:0000256" key="2">
    <source>
        <dbReference type="ARBA" id="ARBA00001946"/>
    </source>
</evidence>
<dbReference type="InterPro" id="IPR052230">
    <property type="entry name" value="DNA_polymerase_eta"/>
</dbReference>
<dbReference type="Gene3D" id="3.40.1170.60">
    <property type="match status" value="1"/>
</dbReference>
<dbReference type="Gene3D" id="3.30.1490.100">
    <property type="entry name" value="DNA polymerase, Y-family, little finger domain"/>
    <property type="match status" value="1"/>
</dbReference>
<evidence type="ECO:0000256" key="3">
    <source>
        <dbReference type="ARBA" id="ARBA00004123"/>
    </source>
</evidence>
<comment type="similarity">
    <text evidence="4">Belongs to the DNA polymerase type-Y family.</text>
</comment>
<evidence type="ECO:0000256" key="13">
    <source>
        <dbReference type="ARBA" id="ARBA00022843"/>
    </source>
</evidence>
<dbReference type="AlphaFoldDB" id="A0A6H5GJM4"/>
<dbReference type="FunFam" id="3.30.1490.100:FF:000007">
    <property type="entry name" value="DNA polymerase eta"/>
    <property type="match status" value="1"/>
</dbReference>
<protein>
    <recommendedName>
        <fullName evidence="16">DNA polymerase eta</fullName>
        <ecNumber evidence="5">2.7.7.7</ecNumber>
    </recommendedName>
</protein>
<keyword evidence="14" id="KW-0234">DNA repair</keyword>
<feature type="region of interest" description="Disordered" evidence="18">
    <location>
        <begin position="544"/>
        <end position="581"/>
    </location>
</feature>
<evidence type="ECO:0000256" key="12">
    <source>
        <dbReference type="ARBA" id="ARBA00022842"/>
    </source>
</evidence>
<dbReference type="Proteomes" id="UP000479000">
    <property type="component" value="Unassembled WGS sequence"/>
</dbReference>
<feature type="region of interest" description="Disordered" evidence="18">
    <location>
        <begin position="642"/>
        <end position="674"/>
    </location>
</feature>
<dbReference type="SUPFAM" id="SSF56672">
    <property type="entry name" value="DNA/RNA polymerases"/>
    <property type="match status" value="1"/>
</dbReference>
<dbReference type="InterPro" id="IPR036775">
    <property type="entry name" value="DNA_pol_Y-fam_lit_finger_sf"/>
</dbReference>
<dbReference type="InterPro" id="IPR001126">
    <property type="entry name" value="UmuC"/>
</dbReference>
<dbReference type="FunFam" id="1.10.150.20:FF:000014">
    <property type="entry name" value="Polymerase (DNA directed), eta"/>
    <property type="match status" value="1"/>
</dbReference>
<comment type="subcellular location">
    <subcellularLocation>
        <location evidence="3">Nucleus</location>
    </subcellularLocation>
</comment>
<dbReference type="GO" id="GO:0005634">
    <property type="term" value="C:nucleus"/>
    <property type="evidence" value="ECO:0007669"/>
    <property type="project" value="UniProtKB-SubCell"/>
</dbReference>
<dbReference type="FunFam" id="3.40.1170.60:FF:000003">
    <property type="entry name" value="DNA polymerase eta"/>
    <property type="match status" value="1"/>
</dbReference>
<dbReference type="GO" id="GO:0006281">
    <property type="term" value="P:DNA repair"/>
    <property type="evidence" value="ECO:0007669"/>
    <property type="project" value="UniProtKB-KW"/>
</dbReference>
<dbReference type="Pfam" id="PF11799">
    <property type="entry name" value="IMS_C"/>
    <property type="match status" value="1"/>
</dbReference>
<dbReference type="GO" id="GO:0008270">
    <property type="term" value="F:zinc ion binding"/>
    <property type="evidence" value="ECO:0007669"/>
    <property type="project" value="UniProtKB-KW"/>
</dbReference>
<dbReference type="PROSITE" id="PS51907">
    <property type="entry name" value="ZF_UBZ3"/>
    <property type="match status" value="1"/>
</dbReference>
<dbReference type="Pfam" id="PF21704">
    <property type="entry name" value="POLH-Rev1_HhH"/>
    <property type="match status" value="1"/>
</dbReference>
<keyword evidence="8" id="KW-0479">Metal-binding</keyword>
<keyword evidence="9" id="KW-0227">DNA damage</keyword>
<proteinExistence type="inferred from homology"/>
<keyword evidence="7" id="KW-0548">Nucleotidyltransferase</keyword>
<evidence type="ECO:0000256" key="8">
    <source>
        <dbReference type="ARBA" id="ARBA00022723"/>
    </source>
</evidence>
<dbReference type="GO" id="GO:0005657">
    <property type="term" value="C:replication fork"/>
    <property type="evidence" value="ECO:0007669"/>
    <property type="project" value="TreeGrafter"/>
</dbReference>
<dbReference type="Gene3D" id="1.10.150.20">
    <property type="entry name" value="5' to 3' exonuclease, C-terminal subdomain"/>
    <property type="match status" value="1"/>
</dbReference>
<evidence type="ECO:0000256" key="9">
    <source>
        <dbReference type="ARBA" id="ARBA00022763"/>
    </source>
</evidence>
<dbReference type="GO" id="GO:0035861">
    <property type="term" value="C:site of double-strand break"/>
    <property type="evidence" value="ECO:0007669"/>
    <property type="project" value="TreeGrafter"/>
</dbReference>
<gene>
    <name evidence="21" type="ORF">NTEN_LOCUS7616</name>
</gene>
<keyword evidence="12" id="KW-0460">Magnesium</keyword>
<comment type="catalytic activity">
    <reaction evidence="17">
        <text>DNA(n) + a 2'-deoxyribonucleoside 5'-triphosphate = DNA(n+1) + diphosphate</text>
        <dbReference type="Rhea" id="RHEA:22508"/>
        <dbReference type="Rhea" id="RHEA-COMP:17339"/>
        <dbReference type="Rhea" id="RHEA-COMP:17340"/>
        <dbReference type="ChEBI" id="CHEBI:33019"/>
        <dbReference type="ChEBI" id="CHEBI:61560"/>
        <dbReference type="ChEBI" id="CHEBI:173112"/>
        <dbReference type="EC" id="2.7.7.7"/>
    </reaction>
</comment>
<dbReference type="InterPro" id="IPR043128">
    <property type="entry name" value="Rev_trsase/Diguanyl_cyclase"/>
</dbReference>
<sequence length="827" mass="92167">MSERVVSLVDMDCFYCQVEERLNPELKGKPAVVVQYNPWKGGGIIAVNYEARARGVKRGMRGEEAKRLCHDVVLCSVPMIREKADLTRYRDAGREVVNVMCTFTDCVQRASIDEAYLDLTSVVDKRIAEFEKRIPVSKVPNTFVVGYSKESSNDEAERFEGTSSWLKDIYSSGLEDVNARKLAVGAVIVEEMRQAIFEKTGFRCSAGIAHNKILAKLTAGLHKPNRQTVLPHSAVAELYSTLPAHKIRNLGGKLGRELEELHGVKMMTDLLKFTQTELTKIFDERVGKWLYDIARGHDNEPVTPRLVTKSIGCCKNFPGKMSLSKSSEVEHWLNKLTEELMERLLEDETLNQRKATHLVFSIRLHEGKINDRGRETSSSKSAPLQGYNHERIVSLARLCLKKFCNLDPATDCWYPIITFLGLSAGKFVDSSNQLVRLFDAIKNNPKKPTVQTYRAPDEGNASPRKDFHAVESKTASTRVEVDSIRQSSRESVTSNLNISLLNRTSSLDESVGPSFFEKMLLDDNGNKQRLNVVPMIAHTSPLKKYSTPEKVRTDTTSEKSESEILKAKSVSSKIDEQETNCTPRKKSIKEFFKKRKSPPDWVDPLEIFPDLNSIDDETWALFPPSYRQRIVELRKDKGASISKTPSKILNGDPSQDDASFPAGSSNAPCSSADNSNHKELKRVFKAGEPSSSDAIFENPEQPGFLNAEPSRPSIPAEATSMQSVAGPSSLFNNDDYAEDSAASEVVCPDCQLILSSSEYVEHRDYHYAMALQEQINGVSSAVSKPSAPQKAAKPSYGLAKRKNSSKNAKAGEVKKLKSIDSFFKKNS</sequence>
<dbReference type="PIRSF" id="PIRSF036603">
    <property type="entry name" value="DPol_eta"/>
    <property type="match status" value="1"/>
</dbReference>
<evidence type="ECO:0000259" key="19">
    <source>
        <dbReference type="PROSITE" id="PS50173"/>
    </source>
</evidence>